<feature type="transmembrane region" description="Helical" evidence="1">
    <location>
        <begin position="148"/>
        <end position="171"/>
    </location>
</feature>
<accession>A0A6N3C9X5</accession>
<feature type="transmembrane region" description="Helical" evidence="1">
    <location>
        <begin position="86"/>
        <end position="103"/>
    </location>
</feature>
<dbReference type="RefSeq" id="WP_156719700.1">
    <property type="nucleotide sequence ID" value="NZ_CACRUF010000037.1"/>
</dbReference>
<dbReference type="EMBL" id="CACRUF010000037">
    <property type="protein sequence ID" value="VYU09803.1"/>
    <property type="molecule type" value="Genomic_DNA"/>
</dbReference>
<proteinExistence type="predicted"/>
<reference evidence="2" key="1">
    <citation type="submission" date="2019-11" db="EMBL/GenBank/DDBJ databases">
        <authorList>
            <person name="Feng L."/>
        </authorList>
    </citation>
    <scope>NUCLEOTIDE SEQUENCE</scope>
    <source>
        <strain evidence="2">VdisparLFYP95</strain>
    </source>
</reference>
<feature type="transmembrane region" description="Helical" evidence="1">
    <location>
        <begin position="177"/>
        <end position="196"/>
    </location>
</feature>
<evidence type="ECO:0008006" key="3">
    <source>
        <dbReference type="Google" id="ProtNLM"/>
    </source>
</evidence>
<evidence type="ECO:0000313" key="2">
    <source>
        <dbReference type="EMBL" id="VYU09803.1"/>
    </source>
</evidence>
<dbReference type="AlphaFoldDB" id="A0A6N3C9X5"/>
<keyword evidence="1" id="KW-0812">Transmembrane</keyword>
<evidence type="ECO:0000256" key="1">
    <source>
        <dbReference type="SAM" id="Phobius"/>
    </source>
</evidence>
<gene>
    <name evidence="2" type="ORF">VDLFYP95_01506</name>
</gene>
<keyword evidence="1" id="KW-0472">Membrane</keyword>
<protein>
    <recommendedName>
        <fullName evidence="3">Yip1 domain-containing protein</fullName>
    </recommendedName>
</protein>
<feature type="transmembrane region" description="Helical" evidence="1">
    <location>
        <begin position="123"/>
        <end position="141"/>
    </location>
</feature>
<name>A0A6N3C9X5_9FIRM</name>
<sequence length="202" mass="22535">MDTTFLREISLLVRSPKKGIDEIFWFGTLEKGIKAGLAGWCATHILGFALGIVLLPLAMTFGGFLFGFIPAVYGIFSILREILGLGIYWFVGSFILWKLLSVLLEREFDFKQVLMGTAYVEGYTGALGLALILVSIICIYITPFLMILLVPLALAYVCAVIYVAVMLLSRIMNVEPLTVGAVYVVLYIINLLYNWIMRILFA</sequence>
<keyword evidence="1" id="KW-1133">Transmembrane helix</keyword>
<organism evidence="2">
    <name type="scientific">Veillonella dispar</name>
    <dbReference type="NCBI Taxonomy" id="39778"/>
    <lineage>
        <taxon>Bacteria</taxon>
        <taxon>Bacillati</taxon>
        <taxon>Bacillota</taxon>
        <taxon>Negativicutes</taxon>
        <taxon>Veillonellales</taxon>
        <taxon>Veillonellaceae</taxon>
        <taxon>Veillonella</taxon>
    </lineage>
</organism>